<gene>
    <name evidence="2" type="ORF">PTTG_28831</name>
</gene>
<dbReference type="EMBL" id="ADAS02000142">
    <property type="protein sequence ID" value="OAV89068.1"/>
    <property type="molecule type" value="Genomic_DNA"/>
</dbReference>
<accession>A0A0C4F8N6</accession>
<keyword evidence="4" id="KW-1185">Reference proteome</keyword>
<evidence type="ECO:0000313" key="2">
    <source>
        <dbReference type="EMBL" id="OAV89068.1"/>
    </source>
</evidence>
<dbReference type="EnsemblFungi" id="PTTG_28831-t43_1">
    <property type="protein sequence ID" value="PTTG_28831-t43_1-p1"/>
    <property type="gene ID" value="PTTG_28831"/>
</dbReference>
<evidence type="ECO:0000313" key="3">
    <source>
        <dbReference type="EnsemblFungi" id="PTTG_28831-t43_1-p1"/>
    </source>
</evidence>
<reference evidence="2" key="2">
    <citation type="submission" date="2016-05" db="EMBL/GenBank/DDBJ databases">
        <title>Comparative analysis highlights variable genome content of wheat rusts and divergence of the mating loci.</title>
        <authorList>
            <person name="Cuomo C.A."/>
            <person name="Bakkeren G."/>
            <person name="Szabo L."/>
            <person name="Khalil H."/>
            <person name="Joly D."/>
            <person name="Goldberg J."/>
            <person name="Young S."/>
            <person name="Zeng Q."/>
            <person name="Fellers J."/>
        </authorList>
    </citation>
    <scope>NUCLEOTIDE SEQUENCE [LARGE SCALE GENOMIC DNA]</scope>
    <source>
        <strain evidence="2">1-1 BBBD Race 1</strain>
    </source>
</reference>
<feature type="region of interest" description="Disordered" evidence="1">
    <location>
        <begin position="139"/>
        <end position="173"/>
    </location>
</feature>
<feature type="region of interest" description="Disordered" evidence="1">
    <location>
        <begin position="47"/>
        <end position="127"/>
    </location>
</feature>
<organism evidence="2">
    <name type="scientific">Puccinia triticina (isolate 1-1 / race 1 (BBBD))</name>
    <name type="common">Brown leaf rust fungus</name>
    <dbReference type="NCBI Taxonomy" id="630390"/>
    <lineage>
        <taxon>Eukaryota</taxon>
        <taxon>Fungi</taxon>
        <taxon>Dikarya</taxon>
        <taxon>Basidiomycota</taxon>
        <taxon>Pucciniomycotina</taxon>
        <taxon>Pucciniomycetes</taxon>
        <taxon>Pucciniales</taxon>
        <taxon>Pucciniaceae</taxon>
        <taxon>Puccinia</taxon>
    </lineage>
</organism>
<sequence>MGRSGRCQSRAIPGAPPPANGETYTDDEIALFTPDQTAWVINNPTYWNANLYGGTDDEGDEREPATSATLDSNPFGDPTIVQPESSEETRPAQSDPGMQRPDATRGEAVNSTPIANQQPVVDKSPVDTKVKITGFVPRVTNPAMASGPMDCDDADTVKASSEHVGGRAREEYP</sequence>
<reference evidence="3 4" key="3">
    <citation type="journal article" date="2017" name="G3 (Bethesda)">
        <title>Comparative analysis highlights variable genome content of wheat rusts and divergence of the mating loci.</title>
        <authorList>
            <person name="Cuomo C.A."/>
            <person name="Bakkeren G."/>
            <person name="Khalil H.B."/>
            <person name="Panwar V."/>
            <person name="Joly D."/>
            <person name="Linning R."/>
            <person name="Sakthikumar S."/>
            <person name="Song X."/>
            <person name="Adiconis X."/>
            <person name="Fan L."/>
            <person name="Goldberg J.M."/>
            <person name="Levin J.Z."/>
            <person name="Young S."/>
            <person name="Zeng Q."/>
            <person name="Anikster Y."/>
            <person name="Bruce M."/>
            <person name="Wang M."/>
            <person name="Yin C."/>
            <person name="McCallum B."/>
            <person name="Szabo L.J."/>
            <person name="Hulbert S."/>
            <person name="Chen X."/>
            <person name="Fellers J.P."/>
        </authorList>
    </citation>
    <scope>NUCLEOTIDE SEQUENCE</scope>
    <source>
        <strain evidence="3">isolate 1-1 / race 1 (BBBD)</strain>
        <strain evidence="4">Isolate 1-1 / race 1 (BBBD)</strain>
    </source>
</reference>
<name>A0A0C4F8N6_PUCT1</name>
<dbReference type="Proteomes" id="UP000005240">
    <property type="component" value="Unassembled WGS sequence"/>
</dbReference>
<evidence type="ECO:0000313" key="4">
    <source>
        <dbReference type="Proteomes" id="UP000005240"/>
    </source>
</evidence>
<evidence type="ECO:0000256" key="1">
    <source>
        <dbReference type="SAM" id="MobiDB-lite"/>
    </source>
</evidence>
<dbReference type="AlphaFoldDB" id="A0A0C4F8N6"/>
<proteinExistence type="predicted"/>
<reference evidence="2" key="1">
    <citation type="submission" date="2009-11" db="EMBL/GenBank/DDBJ databases">
        <authorList>
            <consortium name="The Broad Institute Genome Sequencing Platform"/>
            <person name="Ward D."/>
            <person name="Feldgarden M."/>
            <person name="Earl A."/>
            <person name="Young S.K."/>
            <person name="Zeng Q."/>
            <person name="Koehrsen M."/>
            <person name="Alvarado L."/>
            <person name="Berlin A."/>
            <person name="Bochicchio J."/>
            <person name="Borenstein D."/>
            <person name="Chapman S.B."/>
            <person name="Chen Z."/>
            <person name="Engels R."/>
            <person name="Freedman E."/>
            <person name="Gellesch M."/>
            <person name="Goldberg J."/>
            <person name="Griggs A."/>
            <person name="Gujja S."/>
            <person name="Heilman E."/>
            <person name="Heiman D."/>
            <person name="Hepburn T."/>
            <person name="Howarth C."/>
            <person name="Jen D."/>
            <person name="Larson L."/>
            <person name="Lewis B."/>
            <person name="Mehta T."/>
            <person name="Park D."/>
            <person name="Pearson M."/>
            <person name="Roberts A."/>
            <person name="Saif S."/>
            <person name="Shea T."/>
            <person name="Shenoy N."/>
            <person name="Sisk P."/>
            <person name="Stolte C."/>
            <person name="Sykes S."/>
            <person name="Thomson T."/>
            <person name="Walk T."/>
            <person name="White J."/>
            <person name="Yandava C."/>
            <person name="Izard J."/>
            <person name="Baranova O.V."/>
            <person name="Blanton J.M."/>
            <person name="Tanner A.C."/>
            <person name="Dewhirst F.E."/>
            <person name="Haas B."/>
            <person name="Nusbaum C."/>
            <person name="Birren B."/>
        </authorList>
    </citation>
    <scope>NUCLEOTIDE SEQUENCE [LARGE SCALE GENOMIC DNA]</scope>
    <source>
        <strain evidence="2">1-1 BBBD Race 1</strain>
    </source>
</reference>
<feature type="region of interest" description="Disordered" evidence="1">
    <location>
        <begin position="1"/>
        <end position="25"/>
    </location>
</feature>
<dbReference type="OrthoDB" id="10584081at2759"/>
<protein>
    <submittedName>
        <fullName evidence="2 3">Uncharacterized protein</fullName>
    </submittedName>
</protein>
<feature type="compositionally biased region" description="Polar residues" evidence="1">
    <location>
        <begin position="109"/>
        <end position="119"/>
    </location>
</feature>
<dbReference type="VEuPathDB" id="FungiDB:PTTG_28831"/>
<feature type="compositionally biased region" description="Basic and acidic residues" evidence="1">
    <location>
        <begin position="160"/>
        <end position="173"/>
    </location>
</feature>
<reference evidence="3" key="4">
    <citation type="submission" date="2025-05" db="UniProtKB">
        <authorList>
            <consortium name="EnsemblFungi"/>
        </authorList>
    </citation>
    <scope>IDENTIFICATION</scope>
    <source>
        <strain evidence="3">isolate 1-1 / race 1 (BBBD)</strain>
    </source>
</reference>